<accession>A0A128A451</accession>
<evidence type="ECO:0000313" key="1">
    <source>
        <dbReference type="EMBL" id="CUR52136.1"/>
    </source>
</evidence>
<sequence>MNGTKIQLVLAISAGSLLLSASYLGFAWADTGQDSLGGINIKASNAIKNDPAAMKILYNIELFKQQYAAQQAKQDLQNQQQQLIDQQRKLASEYLQADLAKTNNQNDMSNPTNAYAGFVSKVDTSAQGVFMDEFAYMQAKVAQGKLAMNQVLQNGGSRDQALNAYYNGAATQMTELVSVNKVTNVKYHLADTTTQDLFNKYGNLKKYSAS</sequence>
<dbReference type="EMBL" id="LN890280">
    <property type="protein sequence ID" value="CUR52136.1"/>
    <property type="molecule type" value="Genomic_DNA"/>
</dbReference>
<proteinExistence type="predicted"/>
<keyword evidence="2" id="KW-1185">Reference proteome</keyword>
<dbReference type="Proteomes" id="UP000196239">
    <property type="component" value="Chromosome 1"/>
</dbReference>
<dbReference type="AlphaFoldDB" id="A0A128A451"/>
<organism evidence="1 2">
    <name type="scientific">Nitrosotalea devaniterrae</name>
    <dbReference type="NCBI Taxonomy" id="1078905"/>
    <lineage>
        <taxon>Archaea</taxon>
        <taxon>Nitrososphaerota</taxon>
        <taxon>Nitrososphaeria</taxon>
        <taxon>Nitrosotaleales</taxon>
        <taxon>Nitrosotaleaceae</taxon>
        <taxon>Nitrosotalea</taxon>
    </lineage>
</organism>
<reference evidence="2" key="1">
    <citation type="submission" date="2015-10" db="EMBL/GenBank/DDBJ databases">
        <authorList>
            <person name="Lehtovirta-Morley L.E."/>
            <person name="Vieille C."/>
        </authorList>
    </citation>
    <scope>NUCLEOTIDE SEQUENCE [LARGE SCALE GENOMIC DNA]</scope>
</reference>
<gene>
    <name evidence="1" type="ORF">NDEV_1371</name>
</gene>
<protein>
    <submittedName>
        <fullName evidence="1">Uncharacterized protein</fullName>
    </submittedName>
</protein>
<evidence type="ECO:0000313" key="2">
    <source>
        <dbReference type="Proteomes" id="UP000196239"/>
    </source>
</evidence>
<name>A0A128A451_9ARCH</name>
<dbReference type="KEGG" id="ndv:NDEV_1371"/>